<protein>
    <submittedName>
        <fullName evidence="1">Quinate 5-dehydrogenase</fullName>
    </submittedName>
</protein>
<dbReference type="AlphaFoldDB" id="A0A226BYL5"/>
<accession>A0A226BYL5</accession>
<reference evidence="1 2" key="1">
    <citation type="submission" date="2017-06" db="EMBL/GenBank/DDBJ databases">
        <title>Draft Genome Sequence of Natranaerobius trueperi halophilic, alkalithermophilic bacteria from soda lakes.</title>
        <authorList>
            <person name="Zhao B."/>
        </authorList>
    </citation>
    <scope>NUCLEOTIDE SEQUENCE [LARGE SCALE GENOMIC DNA]</scope>
    <source>
        <strain evidence="1 2">DSM 18760</strain>
    </source>
</reference>
<evidence type="ECO:0000313" key="1">
    <source>
        <dbReference type="EMBL" id="OWZ83289.1"/>
    </source>
</evidence>
<organism evidence="1 2">
    <name type="scientific">Natranaerobius trueperi</name>
    <dbReference type="NCBI Taxonomy" id="759412"/>
    <lineage>
        <taxon>Bacteria</taxon>
        <taxon>Bacillati</taxon>
        <taxon>Bacillota</taxon>
        <taxon>Clostridia</taxon>
        <taxon>Natranaerobiales</taxon>
        <taxon>Natranaerobiaceae</taxon>
        <taxon>Natranaerobius</taxon>
    </lineage>
</organism>
<name>A0A226BYL5_9FIRM</name>
<dbReference type="Proteomes" id="UP000214588">
    <property type="component" value="Unassembled WGS sequence"/>
</dbReference>
<proteinExistence type="predicted"/>
<dbReference type="EMBL" id="NIQC01000022">
    <property type="protein sequence ID" value="OWZ83289.1"/>
    <property type="molecule type" value="Genomic_DNA"/>
</dbReference>
<sequence>MKRVVSVSLGSSKRDHEVEQEFLGENVLIERRGMDGSLERMKQTILDLDGHVDAFGLGGMDLFLTIGDRRYLLKDAQKIVSCAKKTPIVDGSGLKNSLERKTIQELENKYNMFVNEEKVLVVSALDRFGMAEKISDTNCDVTYGDLIFSLGLPIPINSLSTLDKVARMALPIIRYLPFKLLYPTGDKQNSNTNRFEKFYNRVNIICGDFHYINKYLPNNLTNKTIITNTVTSEDIDKLKIRGLKRLITTTPSLEGRTFGTNVMEALLVSLKGKKKELESKVYEELLDDLNFSPHIVDFY</sequence>
<keyword evidence="2" id="KW-1185">Reference proteome</keyword>
<dbReference type="RefSeq" id="WP_089024036.1">
    <property type="nucleotide sequence ID" value="NZ_NIQC01000022.1"/>
</dbReference>
<comment type="caution">
    <text evidence="1">The sequence shown here is derived from an EMBL/GenBank/DDBJ whole genome shotgun (WGS) entry which is preliminary data.</text>
</comment>
<dbReference type="OrthoDB" id="9780944at2"/>
<evidence type="ECO:0000313" key="2">
    <source>
        <dbReference type="Proteomes" id="UP000214588"/>
    </source>
</evidence>
<gene>
    <name evidence="1" type="ORF">CDO51_09540</name>
</gene>